<dbReference type="EMBL" id="KZ989138">
    <property type="protein sequence ID" value="RKP27891.1"/>
    <property type="molecule type" value="Genomic_DNA"/>
</dbReference>
<organism evidence="6 7">
    <name type="scientific">Syncephalis pseudoplumigaleata</name>
    <dbReference type="NCBI Taxonomy" id="1712513"/>
    <lineage>
        <taxon>Eukaryota</taxon>
        <taxon>Fungi</taxon>
        <taxon>Fungi incertae sedis</taxon>
        <taxon>Zoopagomycota</taxon>
        <taxon>Zoopagomycotina</taxon>
        <taxon>Zoopagomycetes</taxon>
        <taxon>Zoopagales</taxon>
        <taxon>Piptocephalidaceae</taxon>
        <taxon>Syncephalis</taxon>
    </lineage>
</organism>
<dbReference type="PROSITE" id="PS00195">
    <property type="entry name" value="GLUTAREDOXIN_1"/>
    <property type="match status" value="1"/>
</dbReference>
<dbReference type="GO" id="GO:0034599">
    <property type="term" value="P:cellular response to oxidative stress"/>
    <property type="evidence" value="ECO:0007669"/>
    <property type="project" value="TreeGrafter"/>
</dbReference>
<dbReference type="PROSITE" id="PS51354">
    <property type="entry name" value="GLUTAREDOXIN_2"/>
    <property type="match status" value="1"/>
</dbReference>
<feature type="domain" description="Glutaredoxin" evidence="5">
    <location>
        <begin position="17"/>
        <end position="79"/>
    </location>
</feature>
<dbReference type="GO" id="GO:0004602">
    <property type="term" value="F:glutathione peroxidase activity"/>
    <property type="evidence" value="ECO:0007669"/>
    <property type="project" value="UniProtKB-ARBA"/>
</dbReference>
<evidence type="ECO:0000313" key="6">
    <source>
        <dbReference type="EMBL" id="RKP27891.1"/>
    </source>
</evidence>
<evidence type="ECO:0000256" key="3">
    <source>
        <dbReference type="ARBA" id="ARBA00023157"/>
    </source>
</evidence>
<dbReference type="GO" id="GO:0015038">
    <property type="term" value="F:glutathione disulfide oxidoreductase activity"/>
    <property type="evidence" value="ECO:0007669"/>
    <property type="project" value="TreeGrafter"/>
</dbReference>
<dbReference type="OrthoDB" id="418495at2759"/>
<dbReference type="InterPro" id="IPR036249">
    <property type="entry name" value="Thioredoxin-like_sf"/>
</dbReference>
<dbReference type="PANTHER" id="PTHR45694:SF18">
    <property type="entry name" value="GLUTAREDOXIN-1-RELATED"/>
    <property type="match status" value="1"/>
</dbReference>
<accession>A0A4P9Z7K4</accession>
<evidence type="ECO:0000256" key="2">
    <source>
        <dbReference type="ARBA" id="ARBA00022982"/>
    </source>
</evidence>
<name>A0A4P9Z7K4_9FUNG</name>
<dbReference type="GO" id="GO:0005737">
    <property type="term" value="C:cytoplasm"/>
    <property type="evidence" value="ECO:0007669"/>
    <property type="project" value="TreeGrafter"/>
</dbReference>
<dbReference type="InterPro" id="IPR014025">
    <property type="entry name" value="Glutaredoxin_subgr"/>
</dbReference>
<dbReference type="InterPro" id="IPR002109">
    <property type="entry name" value="Glutaredoxin"/>
</dbReference>
<proteinExistence type="predicted"/>
<dbReference type="Proteomes" id="UP000278143">
    <property type="component" value="Unassembled WGS sequence"/>
</dbReference>
<dbReference type="SUPFAM" id="SSF52833">
    <property type="entry name" value="Thioredoxin-like"/>
    <property type="match status" value="1"/>
</dbReference>
<sequence>MTLVKQLVQRAIHGNKVVIFSKTWCPYCHRAKAILQEAREPALAIELNKEERGADIQAYLAHTTGQSTVPNIFIGGKHVGGCSDLEDLESSGQLQALLANAKAGNNGSSSQQQQQQ</sequence>
<dbReference type="PANTHER" id="PTHR45694">
    <property type="entry name" value="GLUTAREDOXIN 2"/>
    <property type="match status" value="1"/>
</dbReference>
<evidence type="ECO:0000256" key="1">
    <source>
        <dbReference type="ARBA" id="ARBA00022448"/>
    </source>
</evidence>
<keyword evidence="7" id="KW-1185">Reference proteome</keyword>
<keyword evidence="2" id="KW-0249">Electron transport</keyword>
<dbReference type="InterPro" id="IPR011899">
    <property type="entry name" value="Glutaredoxin_euk/vir"/>
</dbReference>
<keyword evidence="1" id="KW-0813">Transport</keyword>
<dbReference type="FunFam" id="3.40.30.10:FF:000026">
    <property type="entry name" value="Glutaredoxin 2"/>
    <property type="match status" value="1"/>
</dbReference>
<protein>
    <submittedName>
        <fullName evidence="6">Thioredoxin-like protein</fullName>
    </submittedName>
</protein>
<dbReference type="NCBIfam" id="TIGR02180">
    <property type="entry name" value="GRX_euk"/>
    <property type="match status" value="1"/>
</dbReference>
<keyword evidence="3" id="KW-1015">Disulfide bond</keyword>
<dbReference type="PRINTS" id="PR00160">
    <property type="entry name" value="GLUTAREDOXIN"/>
</dbReference>
<evidence type="ECO:0000313" key="7">
    <source>
        <dbReference type="Proteomes" id="UP000278143"/>
    </source>
</evidence>
<keyword evidence="4" id="KW-0676">Redox-active center</keyword>
<dbReference type="Gene3D" id="3.40.30.10">
    <property type="entry name" value="Glutaredoxin"/>
    <property type="match status" value="1"/>
</dbReference>
<gene>
    <name evidence="6" type="ORF">SYNPS1DRAFT_26474</name>
</gene>
<dbReference type="Pfam" id="PF00462">
    <property type="entry name" value="Glutaredoxin"/>
    <property type="match status" value="1"/>
</dbReference>
<reference evidence="7" key="1">
    <citation type="journal article" date="2018" name="Nat. Microbiol.">
        <title>Leveraging single-cell genomics to expand the fungal tree of life.</title>
        <authorList>
            <person name="Ahrendt S.R."/>
            <person name="Quandt C.A."/>
            <person name="Ciobanu D."/>
            <person name="Clum A."/>
            <person name="Salamov A."/>
            <person name="Andreopoulos B."/>
            <person name="Cheng J.F."/>
            <person name="Woyke T."/>
            <person name="Pelin A."/>
            <person name="Henrissat B."/>
            <person name="Reynolds N.K."/>
            <person name="Benny G.L."/>
            <person name="Smith M.E."/>
            <person name="James T.Y."/>
            <person name="Grigoriev I.V."/>
        </authorList>
    </citation>
    <scope>NUCLEOTIDE SEQUENCE [LARGE SCALE GENOMIC DNA]</scope>
    <source>
        <strain evidence="7">Benny S71-1</strain>
    </source>
</reference>
<dbReference type="InterPro" id="IPR011767">
    <property type="entry name" value="GLR_AS"/>
</dbReference>
<dbReference type="CDD" id="cd03419">
    <property type="entry name" value="GRX_GRXh_1_2_like"/>
    <property type="match status" value="1"/>
</dbReference>
<evidence type="ECO:0000256" key="4">
    <source>
        <dbReference type="ARBA" id="ARBA00023284"/>
    </source>
</evidence>
<dbReference type="AlphaFoldDB" id="A0A4P9Z7K4"/>
<evidence type="ECO:0000259" key="5">
    <source>
        <dbReference type="Pfam" id="PF00462"/>
    </source>
</evidence>